<keyword evidence="4" id="KW-1185">Reference proteome</keyword>
<protein>
    <submittedName>
        <fullName evidence="3">Uncharacterized protein</fullName>
    </submittedName>
</protein>
<dbReference type="PANTHER" id="PTHR48051:SF28">
    <property type="entry name" value="LEUCINE-RICH REPEAT AND IQ DOMAIN-CONTAINING PROTEIN 4"/>
    <property type="match status" value="1"/>
</dbReference>
<name>A0A8C0F8H4_BUBBB</name>
<sequence>MCWDSSSWSRCVCQCRGTHCPKADPAGFEDDHDQTAQEIPVNEVPENEGLSPTRVTDRVFFTDIANILEYLEELHREKNLIVSIPRNINCLRHMKVLLDQNDILDICEELGELKCLLSLDLSNKPLSFSLLPVISKLESLCQLRLYKTNLQQIPVQIWEYFHHVELLGLSDNNLKCLPKEIVNLTKLKEIFLQKNRCKSFLKELCHIANLEIIDLELNRISLTPEEGGFLTNLVKLFLAFNNLSSIPPTLQHCQNLGVLDLSQSPAQASPSLEKSPHQICRWPPLSRVYLRNTGLHTVPGSFTILISVRILDLSENCFDNILKRICTVKNVEVLALADNQIQEIPAEVKELRNLKCLNLSENQFNIFLKQIFLLESLERLHPAQNKGIKFTSLPEDIKLHIENNCLNHLPTAIGSLTHLKIPDCPNSLLQQLPDSLCRIEVKNSLQKLLIQNILLSQLPEDLDSLQQLELVLGDGNPMTDLPIEVCCQGTSAIWEYLQEKRCKTAMNLKVGVLRNPPQYTYKAVFLGIATLQNNLQGTWCNIRNILNHHLHQLWQSSTSITDHVKVGYREPSGNAALGIIQKRTRRLSQPCQVTVSRHRTALTTCKAARLVCLKPGQIL</sequence>
<dbReference type="SMART" id="SM00369">
    <property type="entry name" value="LRR_TYP"/>
    <property type="match status" value="6"/>
</dbReference>
<dbReference type="PANTHER" id="PTHR48051">
    <property type="match status" value="1"/>
</dbReference>
<organism evidence="3 4">
    <name type="scientific">Bubo bubo</name>
    <name type="common">Eurasian eagle-owl</name>
    <name type="synonym">Strix bubo</name>
    <dbReference type="NCBI Taxonomy" id="30461"/>
    <lineage>
        <taxon>Eukaryota</taxon>
        <taxon>Metazoa</taxon>
        <taxon>Chordata</taxon>
        <taxon>Craniata</taxon>
        <taxon>Vertebrata</taxon>
        <taxon>Euteleostomi</taxon>
        <taxon>Archelosauria</taxon>
        <taxon>Archosauria</taxon>
        <taxon>Dinosauria</taxon>
        <taxon>Saurischia</taxon>
        <taxon>Theropoda</taxon>
        <taxon>Coelurosauria</taxon>
        <taxon>Aves</taxon>
        <taxon>Neognathae</taxon>
        <taxon>Neoaves</taxon>
        <taxon>Telluraves</taxon>
        <taxon>Strigiformes</taxon>
        <taxon>Strigidae</taxon>
        <taxon>Bubo</taxon>
    </lineage>
</organism>
<dbReference type="Gene3D" id="3.80.10.10">
    <property type="entry name" value="Ribonuclease Inhibitor"/>
    <property type="match status" value="3"/>
</dbReference>
<dbReference type="InterPro" id="IPR050216">
    <property type="entry name" value="LRR_domain-containing"/>
</dbReference>
<evidence type="ECO:0000313" key="3">
    <source>
        <dbReference type="Ensembl" id="ENSBOBP00000014619.1"/>
    </source>
</evidence>
<reference evidence="3" key="1">
    <citation type="submission" date="2025-08" db="UniProtKB">
        <authorList>
            <consortium name="Ensembl"/>
        </authorList>
    </citation>
    <scope>IDENTIFICATION</scope>
</reference>
<dbReference type="AlphaFoldDB" id="A0A8C0F8H4"/>
<dbReference type="PROSITE" id="PS51450">
    <property type="entry name" value="LRR"/>
    <property type="match status" value="1"/>
</dbReference>
<dbReference type="Ensembl" id="ENSBOBT00000014958.1">
    <property type="protein sequence ID" value="ENSBOBP00000014619.1"/>
    <property type="gene ID" value="ENSBOBG00000009173.1"/>
</dbReference>
<dbReference type="InterPro" id="IPR001611">
    <property type="entry name" value="Leu-rich_rpt"/>
</dbReference>
<dbReference type="InterPro" id="IPR003591">
    <property type="entry name" value="Leu-rich_rpt_typical-subtyp"/>
</dbReference>
<dbReference type="Proteomes" id="UP000694567">
    <property type="component" value="Unplaced"/>
</dbReference>
<keyword evidence="1" id="KW-0433">Leucine-rich repeat</keyword>
<reference evidence="3" key="2">
    <citation type="submission" date="2025-09" db="UniProtKB">
        <authorList>
            <consortium name="Ensembl"/>
        </authorList>
    </citation>
    <scope>IDENTIFICATION</scope>
</reference>
<accession>A0A8C0F8H4</accession>
<dbReference type="GO" id="GO:0005737">
    <property type="term" value="C:cytoplasm"/>
    <property type="evidence" value="ECO:0007669"/>
    <property type="project" value="TreeGrafter"/>
</dbReference>
<evidence type="ECO:0000256" key="2">
    <source>
        <dbReference type="ARBA" id="ARBA00022737"/>
    </source>
</evidence>
<evidence type="ECO:0000256" key="1">
    <source>
        <dbReference type="ARBA" id="ARBA00022614"/>
    </source>
</evidence>
<proteinExistence type="predicted"/>
<dbReference type="SUPFAM" id="SSF52058">
    <property type="entry name" value="L domain-like"/>
    <property type="match status" value="2"/>
</dbReference>
<keyword evidence="2" id="KW-0677">Repeat</keyword>
<dbReference type="InterPro" id="IPR032675">
    <property type="entry name" value="LRR_dom_sf"/>
</dbReference>
<evidence type="ECO:0000313" key="4">
    <source>
        <dbReference type="Proteomes" id="UP000694567"/>
    </source>
</evidence>